<gene>
    <name evidence="2" type="ORF">TrRE_jg6308</name>
</gene>
<proteinExistence type="predicted"/>
<protein>
    <submittedName>
        <fullName evidence="2">Uncharacterized protein</fullName>
    </submittedName>
</protein>
<dbReference type="AlphaFoldDB" id="A0A9W7DWL3"/>
<feature type="region of interest" description="Disordered" evidence="1">
    <location>
        <begin position="14"/>
        <end position="42"/>
    </location>
</feature>
<reference evidence="2" key="1">
    <citation type="submission" date="2022-07" db="EMBL/GenBank/DDBJ databases">
        <title>Genome analysis of Parmales, a sister group of diatoms, reveals the evolutionary specialization of diatoms from phago-mixotrophs to photoautotrophs.</title>
        <authorList>
            <person name="Ban H."/>
            <person name="Sato S."/>
            <person name="Yoshikawa S."/>
            <person name="Kazumasa Y."/>
            <person name="Nakamura Y."/>
            <person name="Ichinomiya M."/>
            <person name="Saitoh K."/>
            <person name="Sato N."/>
            <person name="Blanc-Mathieu R."/>
            <person name="Endo H."/>
            <person name="Kuwata A."/>
            <person name="Ogata H."/>
        </authorList>
    </citation>
    <scope>NUCLEOTIDE SEQUENCE</scope>
</reference>
<comment type="caution">
    <text evidence="2">The sequence shown here is derived from an EMBL/GenBank/DDBJ whole genome shotgun (WGS) entry which is preliminary data.</text>
</comment>
<keyword evidence="3" id="KW-1185">Reference proteome</keyword>
<name>A0A9W7DWL3_9STRA</name>
<evidence type="ECO:0000256" key="1">
    <source>
        <dbReference type="SAM" id="MobiDB-lite"/>
    </source>
</evidence>
<dbReference type="Proteomes" id="UP001165082">
    <property type="component" value="Unassembled WGS sequence"/>
</dbReference>
<dbReference type="OrthoDB" id="41213at2759"/>
<evidence type="ECO:0000313" key="3">
    <source>
        <dbReference type="Proteomes" id="UP001165082"/>
    </source>
</evidence>
<dbReference type="EMBL" id="BRXZ01005979">
    <property type="protein sequence ID" value="GMH53368.1"/>
    <property type="molecule type" value="Genomic_DNA"/>
</dbReference>
<feature type="non-terminal residue" evidence="2">
    <location>
        <position position="1"/>
    </location>
</feature>
<feature type="compositionally biased region" description="Low complexity" evidence="1">
    <location>
        <begin position="31"/>
        <end position="42"/>
    </location>
</feature>
<accession>A0A9W7DWL3</accession>
<evidence type="ECO:0000313" key="2">
    <source>
        <dbReference type="EMBL" id="GMH53368.1"/>
    </source>
</evidence>
<sequence>MIGTQSFTSITEWNYKDSSGSPVLPSPLDPSSPRRTTSQSTSIVRYFQGKLVGRTGATIRSKGGDTRVVVKEWTGEGSEGGVRLGTNELRVSEGLNGAHDKRVRGGGKGGEYKKNKILPVDTPAYVVEGTVTAGGNVVSGVPVTEETWVRAVGCEPPSRE</sequence>
<organism evidence="2 3">
    <name type="scientific">Triparma retinervis</name>
    <dbReference type="NCBI Taxonomy" id="2557542"/>
    <lineage>
        <taxon>Eukaryota</taxon>
        <taxon>Sar</taxon>
        <taxon>Stramenopiles</taxon>
        <taxon>Ochrophyta</taxon>
        <taxon>Bolidophyceae</taxon>
        <taxon>Parmales</taxon>
        <taxon>Triparmaceae</taxon>
        <taxon>Triparma</taxon>
    </lineage>
</organism>